<dbReference type="PANTHER" id="PTHR31683">
    <property type="entry name" value="PECTATE LYASE 18-RELATED"/>
    <property type="match status" value="1"/>
</dbReference>
<evidence type="ECO:0000313" key="6">
    <source>
        <dbReference type="Proteomes" id="UP000320717"/>
    </source>
</evidence>
<keyword evidence="2" id="KW-0964">Secreted</keyword>
<comment type="subcellular location">
    <subcellularLocation>
        <location evidence="2">Secreted</location>
    </subcellularLocation>
</comment>
<evidence type="ECO:0000313" key="5">
    <source>
        <dbReference type="EMBL" id="QDY66457.1"/>
    </source>
</evidence>
<reference evidence="5 6" key="1">
    <citation type="submission" date="2019-07" db="EMBL/GenBank/DDBJ databases">
        <title>Complete Genome Sequence of drought tolerant Plant Growth-Promoting Rhizobacterium Glutamicibacter halophytocola DR408.</title>
        <authorList>
            <person name="Nishu S.D."/>
            <person name="Lee T.K."/>
        </authorList>
    </citation>
    <scope>NUCLEOTIDE SEQUENCE [LARGE SCALE GENOMIC DNA]</scope>
    <source>
        <strain evidence="5 6">DR408</strain>
    </source>
</reference>
<gene>
    <name evidence="5" type="ORF">FQA45_09025</name>
</gene>
<keyword evidence="1 2" id="KW-0456">Lyase</keyword>
<dbReference type="EMBL" id="CP042260">
    <property type="protein sequence ID" value="QDY66457.1"/>
    <property type="molecule type" value="Genomic_DNA"/>
</dbReference>
<proteinExistence type="inferred from homology"/>
<keyword evidence="2" id="KW-0624">Polysaccharide degradation</keyword>
<dbReference type="InterPro" id="IPR012334">
    <property type="entry name" value="Pectin_lyas_fold"/>
</dbReference>
<organism evidence="5 6">
    <name type="scientific">Glutamicibacter halophytocola</name>
    <dbReference type="NCBI Taxonomy" id="1933880"/>
    <lineage>
        <taxon>Bacteria</taxon>
        <taxon>Bacillati</taxon>
        <taxon>Actinomycetota</taxon>
        <taxon>Actinomycetes</taxon>
        <taxon>Micrococcales</taxon>
        <taxon>Micrococcaceae</taxon>
        <taxon>Glutamicibacter</taxon>
    </lineage>
</organism>
<dbReference type="SUPFAM" id="SSF51126">
    <property type="entry name" value="Pectin lyase-like"/>
    <property type="match status" value="1"/>
</dbReference>
<evidence type="ECO:0000256" key="1">
    <source>
        <dbReference type="ARBA" id="ARBA00023239"/>
    </source>
</evidence>
<dbReference type="InterPro" id="IPR002022">
    <property type="entry name" value="Pec_lyase"/>
</dbReference>
<evidence type="ECO:0000256" key="2">
    <source>
        <dbReference type="RuleBase" id="RU361173"/>
    </source>
</evidence>
<comment type="similarity">
    <text evidence="2">Belongs to the polysaccharide lyase 1 family.</text>
</comment>
<dbReference type="InterPro" id="IPR045032">
    <property type="entry name" value="PEL"/>
</dbReference>
<feature type="signal peptide" evidence="3">
    <location>
        <begin position="1"/>
        <end position="32"/>
    </location>
</feature>
<dbReference type="InterPro" id="IPR011050">
    <property type="entry name" value="Pectin_lyase_fold/virulence"/>
</dbReference>
<keyword evidence="3" id="KW-0732">Signal</keyword>
<dbReference type="Gene3D" id="2.160.20.10">
    <property type="entry name" value="Single-stranded right-handed beta-helix, Pectin lyase-like"/>
    <property type="match status" value="1"/>
</dbReference>
<keyword evidence="2" id="KW-0119">Carbohydrate metabolism</keyword>
<sequence length="482" mass="51551">MKGIIVSSISRKLSVLSSTVAALALAATGAQGAVAQPAEQAEANVFMTTDQAPGWASQNGGTNGGAGADAQSTYTVANRQELMAALENHGERDKPKIIYVSGTIQGNQAADGTLLGEQDYAPGYDVAKYLSCFGEDGTWSDQSHEYCGQQRRARVTGSNALKRQSEISIPSNTTLVGLGEDAGFVQSNIMLHLAHNVVLRNLSLEAPVDYFSSWDPWDGEDGAWNARFDAISSVTSTNIWVDHVTLGDGRYLDRDAPIGPNGAPMNRHDGLFDMKDGTDFVTLSNSHLLNHDKTILIGSGDDNADTDAGRLRVSIIGNYFEGIQERAPRVRYGQVHVANNYFQGQVNDPDSPVISTAAGGYHYFLGLGYQSQVFSERNAFDYTGPGADASVAVYVWNANNFHDEGSWFNQQPADLDAIAAGQYEQRAAQASGDPLPDWATKGFSNQLDWTPPYGFTAMDTASGVKHHAKTATGAGVLEVAAP</sequence>
<feature type="chain" id="PRO_5046247677" evidence="3">
    <location>
        <begin position="33"/>
        <end position="482"/>
    </location>
</feature>
<feature type="domain" description="Pectate lyase" evidence="4">
    <location>
        <begin position="136"/>
        <end position="386"/>
    </location>
</feature>
<keyword evidence="6" id="KW-1185">Reference proteome</keyword>
<dbReference type="PANTHER" id="PTHR31683:SF18">
    <property type="entry name" value="PECTATE LYASE 21-RELATED"/>
    <property type="match status" value="1"/>
</dbReference>
<evidence type="ECO:0000256" key="3">
    <source>
        <dbReference type="SAM" id="SignalP"/>
    </source>
</evidence>
<name>A0ABX5Y9V8_9MICC</name>
<protein>
    <submittedName>
        <fullName evidence="5">Polysaccharide lyase family 1 protein</fullName>
    </submittedName>
</protein>
<accession>A0ABX5Y9V8</accession>
<dbReference type="SMART" id="SM00656">
    <property type="entry name" value="Amb_all"/>
    <property type="match status" value="1"/>
</dbReference>
<dbReference type="GO" id="GO:0016829">
    <property type="term" value="F:lyase activity"/>
    <property type="evidence" value="ECO:0007669"/>
    <property type="project" value="UniProtKB-KW"/>
</dbReference>
<dbReference type="Proteomes" id="UP000320717">
    <property type="component" value="Chromosome"/>
</dbReference>
<evidence type="ECO:0000259" key="4">
    <source>
        <dbReference type="SMART" id="SM00656"/>
    </source>
</evidence>
<dbReference type="Pfam" id="PF00544">
    <property type="entry name" value="Pectate_lyase_4"/>
    <property type="match status" value="1"/>
</dbReference>